<dbReference type="OrthoDB" id="194775at2759"/>
<dbReference type="InterPro" id="IPR027684">
    <property type="entry name" value="TBCC"/>
</dbReference>
<dbReference type="Proteomes" id="UP000674179">
    <property type="component" value="Chromosome 36"/>
</dbReference>
<gene>
    <name evidence="5" type="ORF">CUR178_00337</name>
</gene>
<keyword evidence="6" id="KW-1185">Reference proteome</keyword>
<dbReference type="InterPro" id="IPR017901">
    <property type="entry name" value="C-CAP_CF_C-like"/>
</dbReference>
<dbReference type="GO" id="GO:0007021">
    <property type="term" value="P:tubulin complex assembly"/>
    <property type="evidence" value="ECO:0007669"/>
    <property type="project" value="TreeGrafter"/>
</dbReference>
<comment type="similarity">
    <text evidence="1">Belongs to the TBCC family.</text>
</comment>
<evidence type="ECO:0000313" key="6">
    <source>
        <dbReference type="Proteomes" id="UP000674179"/>
    </source>
</evidence>
<protein>
    <recommendedName>
        <fullName evidence="4">C-CAP/cofactor C-like domain-containing protein</fullName>
    </recommendedName>
</protein>
<dbReference type="AlphaFoldDB" id="A0A836G3N4"/>
<evidence type="ECO:0000256" key="3">
    <source>
        <dbReference type="SAM" id="MobiDB-lite"/>
    </source>
</evidence>
<dbReference type="KEGG" id="lenr:94167635"/>
<dbReference type="GO" id="GO:0007023">
    <property type="term" value="P:post-chaperonin tubulin folding pathway"/>
    <property type="evidence" value="ECO:0007669"/>
    <property type="project" value="InterPro"/>
</dbReference>
<dbReference type="EMBL" id="JAFHKP010000036">
    <property type="protein sequence ID" value="KAG5465629.1"/>
    <property type="molecule type" value="Genomic_DNA"/>
</dbReference>
<dbReference type="GeneID" id="94167635"/>
<dbReference type="InterPro" id="IPR016098">
    <property type="entry name" value="CAP/MinC_C"/>
</dbReference>
<reference evidence="5 6" key="1">
    <citation type="submission" date="2021-02" db="EMBL/GenBank/DDBJ databases">
        <title>Leishmania (Mundinia) enrietti genome sequencing and assembly.</title>
        <authorList>
            <person name="Almutairi H."/>
            <person name="Gatherer D."/>
        </authorList>
    </citation>
    <scope>NUCLEOTIDE SEQUENCE [LARGE SCALE GENOMIC DNA]</scope>
    <source>
        <strain evidence="5">CUR178</strain>
    </source>
</reference>
<comment type="caution">
    <text evidence="5">The sequence shown here is derived from an EMBL/GenBank/DDBJ whole genome shotgun (WGS) entry which is preliminary data.</text>
</comment>
<dbReference type="InterPro" id="IPR006599">
    <property type="entry name" value="CARP_motif"/>
</dbReference>
<dbReference type="InterPro" id="IPR012945">
    <property type="entry name" value="Tubulin-bd_cofactor_C_dom"/>
</dbReference>
<organism evidence="5 6">
    <name type="scientific">Leishmania enriettii</name>
    <dbReference type="NCBI Taxonomy" id="5663"/>
    <lineage>
        <taxon>Eukaryota</taxon>
        <taxon>Discoba</taxon>
        <taxon>Euglenozoa</taxon>
        <taxon>Kinetoplastea</taxon>
        <taxon>Metakinetoplastina</taxon>
        <taxon>Trypanosomatida</taxon>
        <taxon>Trypanosomatidae</taxon>
        <taxon>Leishmaniinae</taxon>
        <taxon>Leishmania</taxon>
    </lineage>
</organism>
<dbReference type="SMART" id="SM00673">
    <property type="entry name" value="CARP"/>
    <property type="match status" value="2"/>
</dbReference>
<evidence type="ECO:0000256" key="1">
    <source>
        <dbReference type="ARBA" id="ARBA00008848"/>
    </source>
</evidence>
<proteinExistence type="inferred from homology"/>
<dbReference type="RefSeq" id="XP_067688228.1">
    <property type="nucleotide sequence ID" value="XM_067832125.1"/>
</dbReference>
<feature type="domain" description="C-CAP/cofactor C-like" evidence="4">
    <location>
        <begin position="126"/>
        <end position="292"/>
    </location>
</feature>
<dbReference type="Pfam" id="PF07986">
    <property type="entry name" value="TBCC"/>
    <property type="match status" value="1"/>
</dbReference>
<dbReference type="PROSITE" id="PS51329">
    <property type="entry name" value="C_CAP_COFACTOR_C"/>
    <property type="match status" value="1"/>
</dbReference>
<dbReference type="GO" id="GO:0005737">
    <property type="term" value="C:cytoplasm"/>
    <property type="evidence" value="ECO:0007669"/>
    <property type="project" value="TreeGrafter"/>
</dbReference>
<feature type="region of interest" description="Disordered" evidence="3">
    <location>
        <begin position="1"/>
        <end position="22"/>
    </location>
</feature>
<keyword evidence="2" id="KW-0143">Chaperone</keyword>
<evidence type="ECO:0000256" key="2">
    <source>
        <dbReference type="ARBA" id="ARBA00023186"/>
    </source>
</evidence>
<dbReference type="Gene3D" id="2.160.20.70">
    <property type="match status" value="1"/>
</dbReference>
<dbReference type="PANTHER" id="PTHR15139:SF0">
    <property type="entry name" value="TUBULIN-SPECIFIC CHAPERONE C"/>
    <property type="match status" value="1"/>
</dbReference>
<evidence type="ECO:0000259" key="4">
    <source>
        <dbReference type="PROSITE" id="PS51329"/>
    </source>
</evidence>
<accession>A0A836G3N4</accession>
<name>A0A836G3N4_LEIEN</name>
<dbReference type="PANTHER" id="PTHR15139">
    <property type="entry name" value="TUBULIN FOLDING COFACTOR C"/>
    <property type="match status" value="1"/>
</dbReference>
<sequence>MEEKFLKLRQEREDQRRQRSKETVDITVQRQQFEAEAELLEAQVSQLLQDGNVAESQQRIDALRALVQDTSNSISLTAHEMAKANVILSRLQQLIDEKCSSAVPRKFKFSSRLKAKPMCDVELSTPSVSPSGTSDADGASAMAFVPNTGIVSSASGFGNVYGSYTGTDLFISHSRSVFVKDCVNCTIYCLPIAGSVFLTSCANCRVYVACHQLRLKSCTNLDLYAWCASTPIIETCDAMRFGPYRCWMGLLRSCTEDGRAFATHAEWVRSVGEIEDTARTEQNYVKVDDFQWVKKSVSPHWRVLTREEEKVSTTVFGPATRPSSSSAGVTAAAVDGVVEQR</sequence>
<evidence type="ECO:0000313" key="5">
    <source>
        <dbReference type="EMBL" id="KAG5465629.1"/>
    </source>
</evidence>